<proteinExistence type="predicted"/>
<evidence type="ECO:0000256" key="1">
    <source>
        <dbReference type="PROSITE-ProRule" id="PRU00176"/>
    </source>
</evidence>
<dbReference type="Proteomes" id="UP001470230">
    <property type="component" value="Unassembled WGS sequence"/>
</dbReference>
<evidence type="ECO:0000313" key="4">
    <source>
        <dbReference type="EMBL" id="KAK8887291.1"/>
    </source>
</evidence>
<dbReference type="InterPro" id="IPR012677">
    <property type="entry name" value="Nucleotide-bd_a/b_plait_sf"/>
</dbReference>
<feature type="compositionally biased region" description="Low complexity" evidence="2">
    <location>
        <begin position="150"/>
        <end position="171"/>
    </location>
</feature>
<dbReference type="EMBL" id="JAPFFF010000006">
    <property type="protein sequence ID" value="KAK8887291.1"/>
    <property type="molecule type" value="Genomic_DNA"/>
</dbReference>
<reference evidence="4 5" key="1">
    <citation type="submission" date="2024-04" db="EMBL/GenBank/DDBJ databases">
        <title>Tritrichomonas musculus Genome.</title>
        <authorList>
            <person name="Alves-Ferreira E."/>
            <person name="Grigg M."/>
            <person name="Lorenzi H."/>
            <person name="Galac M."/>
        </authorList>
    </citation>
    <scope>NUCLEOTIDE SEQUENCE [LARGE SCALE GENOMIC DNA]</scope>
    <source>
        <strain evidence="4 5">EAF2021</strain>
    </source>
</reference>
<evidence type="ECO:0000259" key="3">
    <source>
        <dbReference type="PROSITE" id="PS50102"/>
    </source>
</evidence>
<gene>
    <name evidence="4" type="ORF">M9Y10_038329</name>
</gene>
<dbReference type="PROSITE" id="PS50102">
    <property type="entry name" value="RRM"/>
    <property type="match status" value="1"/>
</dbReference>
<name>A0ABR2K844_9EUKA</name>
<keyword evidence="5" id="KW-1185">Reference proteome</keyword>
<feature type="domain" description="RRM" evidence="3">
    <location>
        <begin position="8"/>
        <end position="84"/>
    </location>
</feature>
<protein>
    <recommendedName>
        <fullName evidence="3">RRM domain-containing protein</fullName>
    </recommendedName>
</protein>
<dbReference type="InterPro" id="IPR050441">
    <property type="entry name" value="RBM"/>
</dbReference>
<sequence length="220" mass="25761">MFERRKTRIIFVGGLNFETKEDTLRKVFSKFGNVEEVTFSGRENEKHRGFAFLTMDTPEAAAAAVAKDGLTIDNNIIKIEFYREKRRRPFPRRNFDQYDDGDKRGRSYNDDDSESDEDEKRKKKHHHKRHHKRSKRRSDYSDSESESSDSYESSESSTESTDSSSSSSSSKSSKKSRKSKKSESSRKRSRKDKKDKKHRKDKKSKKSRHHKRDKSSSSSD</sequence>
<feature type="compositionally biased region" description="Basic residues" evidence="2">
    <location>
        <begin position="187"/>
        <end position="213"/>
    </location>
</feature>
<feature type="region of interest" description="Disordered" evidence="2">
    <location>
        <begin position="90"/>
        <end position="220"/>
    </location>
</feature>
<dbReference type="Gene3D" id="3.30.70.330">
    <property type="match status" value="1"/>
</dbReference>
<dbReference type="PANTHER" id="PTHR48034">
    <property type="entry name" value="TRANSFORMER-2 SEX-DETERMINING PROTEIN-RELATED"/>
    <property type="match status" value="1"/>
</dbReference>
<dbReference type="SUPFAM" id="SSF54928">
    <property type="entry name" value="RNA-binding domain, RBD"/>
    <property type="match status" value="1"/>
</dbReference>
<dbReference type="SMART" id="SM00360">
    <property type="entry name" value="RRM"/>
    <property type="match status" value="1"/>
</dbReference>
<dbReference type="InterPro" id="IPR000504">
    <property type="entry name" value="RRM_dom"/>
</dbReference>
<keyword evidence="1" id="KW-0694">RNA-binding</keyword>
<evidence type="ECO:0000256" key="2">
    <source>
        <dbReference type="SAM" id="MobiDB-lite"/>
    </source>
</evidence>
<organism evidence="4 5">
    <name type="scientific">Tritrichomonas musculus</name>
    <dbReference type="NCBI Taxonomy" id="1915356"/>
    <lineage>
        <taxon>Eukaryota</taxon>
        <taxon>Metamonada</taxon>
        <taxon>Parabasalia</taxon>
        <taxon>Tritrichomonadida</taxon>
        <taxon>Tritrichomonadidae</taxon>
        <taxon>Tritrichomonas</taxon>
    </lineage>
</organism>
<evidence type="ECO:0000313" key="5">
    <source>
        <dbReference type="Proteomes" id="UP001470230"/>
    </source>
</evidence>
<feature type="compositionally biased region" description="Basic and acidic residues" evidence="2">
    <location>
        <begin position="93"/>
        <end position="109"/>
    </location>
</feature>
<feature type="compositionally biased region" description="Basic residues" evidence="2">
    <location>
        <begin position="121"/>
        <end position="136"/>
    </location>
</feature>
<comment type="caution">
    <text evidence="4">The sequence shown here is derived from an EMBL/GenBank/DDBJ whole genome shotgun (WGS) entry which is preliminary data.</text>
</comment>
<dbReference type="InterPro" id="IPR035979">
    <property type="entry name" value="RBD_domain_sf"/>
</dbReference>
<dbReference type="CDD" id="cd00590">
    <property type="entry name" value="RRM_SF"/>
    <property type="match status" value="1"/>
</dbReference>
<dbReference type="Pfam" id="PF00076">
    <property type="entry name" value="RRM_1"/>
    <property type="match status" value="1"/>
</dbReference>
<accession>A0ABR2K844</accession>